<dbReference type="CDD" id="cd00060">
    <property type="entry name" value="FHA"/>
    <property type="match status" value="1"/>
</dbReference>
<dbReference type="InterPro" id="IPR000253">
    <property type="entry name" value="FHA_dom"/>
</dbReference>
<keyword evidence="3" id="KW-1185">Reference proteome</keyword>
<evidence type="ECO:0000259" key="1">
    <source>
        <dbReference type="PROSITE" id="PS50006"/>
    </source>
</evidence>
<proteinExistence type="predicted"/>
<dbReference type="EMBL" id="JAAFZH010000011">
    <property type="protein sequence ID" value="NDU97543.1"/>
    <property type="molecule type" value="Genomic_DNA"/>
</dbReference>
<dbReference type="AlphaFoldDB" id="A0A6L9LF92"/>
<dbReference type="PROSITE" id="PS50006">
    <property type="entry name" value="FHA_DOMAIN"/>
    <property type="match status" value="1"/>
</dbReference>
<comment type="caution">
    <text evidence="2">The sequence shown here is derived from an EMBL/GenBank/DDBJ whole genome shotgun (WGS) entry which is preliminary data.</text>
</comment>
<reference evidence="2 3" key="1">
    <citation type="submission" date="2020-02" db="EMBL/GenBank/DDBJ databases">
        <title>Draft genome sequence of two Spirosoma agri KCTC 52727 and Spirosoma terrae KCTC 52035.</title>
        <authorList>
            <person name="Rojas J."/>
            <person name="Ambika Manirajan B."/>
            <person name="Suarez C."/>
            <person name="Ratering S."/>
            <person name="Schnell S."/>
        </authorList>
    </citation>
    <scope>NUCLEOTIDE SEQUENCE [LARGE SCALE GENOMIC DNA]</scope>
    <source>
        <strain evidence="2 3">KCTC 52035</strain>
    </source>
</reference>
<organism evidence="2 3">
    <name type="scientific">Spirosoma terrae</name>
    <dbReference type="NCBI Taxonomy" id="1968276"/>
    <lineage>
        <taxon>Bacteria</taxon>
        <taxon>Pseudomonadati</taxon>
        <taxon>Bacteroidota</taxon>
        <taxon>Cytophagia</taxon>
        <taxon>Cytophagales</taxon>
        <taxon>Cytophagaceae</taxon>
        <taxon>Spirosoma</taxon>
    </lineage>
</organism>
<dbReference type="InterPro" id="IPR008984">
    <property type="entry name" value="SMAD_FHA_dom_sf"/>
</dbReference>
<evidence type="ECO:0000313" key="3">
    <source>
        <dbReference type="Proteomes" id="UP000474175"/>
    </source>
</evidence>
<dbReference type="Pfam" id="PF00498">
    <property type="entry name" value="FHA"/>
    <property type="match status" value="1"/>
</dbReference>
<sequence length="203" mass="23204">MAKKYSIGRNPENTFSYPAEKTVSGIHAYLTLIAQNELLIQDNGSTNGTYVNGQPVSSYSLYPGDRLRLGNLWVDVDDLLKEIMNREFTGTRKPTNSLNRPAPADVSDQFLELKGVLEKYRRHLAEIDLLKEGTIVDKVMRIASFGVITKTNKINIRELDQQLKDWFKATYVCPNCKIHLNEFPFEALQKQKFCRSCKAIWAK</sequence>
<dbReference type="SMART" id="SM00240">
    <property type="entry name" value="FHA"/>
    <property type="match status" value="1"/>
</dbReference>
<dbReference type="RefSeq" id="WP_163953076.1">
    <property type="nucleotide sequence ID" value="NZ_JAAFZH010000011.1"/>
</dbReference>
<protein>
    <submittedName>
        <fullName evidence="2">FHA domain-containing protein</fullName>
    </submittedName>
</protein>
<evidence type="ECO:0000313" key="2">
    <source>
        <dbReference type="EMBL" id="NDU97543.1"/>
    </source>
</evidence>
<accession>A0A6L9LF92</accession>
<dbReference type="SUPFAM" id="SSF49879">
    <property type="entry name" value="SMAD/FHA domain"/>
    <property type="match status" value="1"/>
</dbReference>
<name>A0A6L9LF92_9BACT</name>
<feature type="domain" description="FHA" evidence="1">
    <location>
        <begin position="5"/>
        <end position="56"/>
    </location>
</feature>
<gene>
    <name evidence="2" type="ORF">GK108_21850</name>
</gene>
<dbReference type="Gene3D" id="2.60.200.20">
    <property type="match status" value="1"/>
</dbReference>
<dbReference type="Proteomes" id="UP000474175">
    <property type="component" value="Unassembled WGS sequence"/>
</dbReference>